<dbReference type="Gene3D" id="1.10.287.1060">
    <property type="entry name" value="ESAT-6-like"/>
    <property type="match status" value="1"/>
</dbReference>
<dbReference type="AlphaFoldDB" id="A0A4U7JGP5"/>
<dbReference type="InterPro" id="IPR010310">
    <property type="entry name" value="T7SS_ESAT-6-like"/>
</dbReference>
<organism evidence="2 3">
    <name type="scientific">Ruminiclostridium herbifermentans</name>
    <dbReference type="NCBI Taxonomy" id="2488810"/>
    <lineage>
        <taxon>Bacteria</taxon>
        <taxon>Bacillati</taxon>
        <taxon>Bacillota</taxon>
        <taxon>Clostridia</taxon>
        <taxon>Eubacteriales</taxon>
        <taxon>Oscillospiraceae</taxon>
        <taxon>Ruminiclostridium</taxon>
    </lineage>
</organism>
<accession>A0A4U7JGP5</accession>
<feature type="compositionally biased region" description="Polar residues" evidence="1">
    <location>
        <begin position="12"/>
        <end position="21"/>
    </location>
</feature>
<sequence length="102" mass="11960">MATPSEIKNKARSINSNNQDISLGRDRCKDYVNNSQTWWKADAGKVFRNQYNEIHNEIKSLNNKIRNLESCTTSLSNNVQRAENERQIKQREQNRKNSYSVK</sequence>
<keyword evidence="3" id="KW-1185">Reference proteome</keyword>
<proteinExistence type="predicted"/>
<feature type="region of interest" description="Disordered" evidence="1">
    <location>
        <begin position="77"/>
        <end position="102"/>
    </location>
</feature>
<feature type="compositionally biased region" description="Basic and acidic residues" evidence="1">
    <location>
        <begin position="82"/>
        <end position="95"/>
    </location>
</feature>
<reference evidence="2 3" key="1">
    <citation type="submission" date="2020-09" db="EMBL/GenBank/DDBJ databases">
        <title>Characterization and genome sequencing of Ruminiclostridium sp. nov. MA18.</title>
        <authorList>
            <person name="Rettenmaier R."/>
            <person name="Kowollik M.-L."/>
            <person name="Liebl W."/>
            <person name="Zverlov V."/>
        </authorList>
    </citation>
    <scope>NUCLEOTIDE SEQUENCE [LARGE SCALE GENOMIC DNA]</scope>
    <source>
        <strain evidence="2 3">MA18</strain>
    </source>
</reference>
<dbReference type="Pfam" id="PF06013">
    <property type="entry name" value="WXG100"/>
    <property type="match status" value="1"/>
</dbReference>
<dbReference type="SUPFAM" id="SSF140453">
    <property type="entry name" value="EsxAB dimer-like"/>
    <property type="match status" value="1"/>
</dbReference>
<dbReference type="Proteomes" id="UP000306409">
    <property type="component" value="Chromosome"/>
</dbReference>
<dbReference type="EMBL" id="CP061336">
    <property type="protein sequence ID" value="QNU67819.1"/>
    <property type="molecule type" value="Genomic_DNA"/>
</dbReference>
<evidence type="ECO:0000313" key="2">
    <source>
        <dbReference type="EMBL" id="QNU67819.1"/>
    </source>
</evidence>
<dbReference type="InterPro" id="IPR036689">
    <property type="entry name" value="ESAT-6-like_sf"/>
</dbReference>
<protein>
    <submittedName>
        <fullName evidence="2">WXG100 family type VII secretion target</fullName>
    </submittedName>
</protein>
<evidence type="ECO:0000256" key="1">
    <source>
        <dbReference type="SAM" id="MobiDB-lite"/>
    </source>
</evidence>
<evidence type="ECO:0000313" key="3">
    <source>
        <dbReference type="Proteomes" id="UP000306409"/>
    </source>
</evidence>
<name>A0A4U7JGP5_9FIRM</name>
<dbReference type="RefSeq" id="WP_137698103.1">
    <property type="nucleotide sequence ID" value="NZ_CP061336.1"/>
</dbReference>
<gene>
    <name evidence="2" type="ORF">EHE19_004990</name>
</gene>
<dbReference type="OrthoDB" id="1957959at2"/>
<feature type="region of interest" description="Disordered" evidence="1">
    <location>
        <begin position="1"/>
        <end position="24"/>
    </location>
</feature>
<dbReference type="KEGG" id="rher:EHE19_004990"/>